<keyword evidence="4" id="KW-0808">Transferase</keyword>
<dbReference type="InterPro" id="IPR015424">
    <property type="entry name" value="PyrdxlP-dep_Trfase"/>
</dbReference>
<dbReference type="GO" id="GO:0046872">
    <property type="term" value="F:metal ion binding"/>
    <property type="evidence" value="ECO:0007669"/>
    <property type="project" value="UniProtKB-KW"/>
</dbReference>
<keyword evidence="13" id="KW-1185">Reference proteome</keyword>
<keyword evidence="8" id="KW-0411">Iron-sulfur</keyword>
<dbReference type="SUPFAM" id="SSF53383">
    <property type="entry name" value="PLP-dependent transferases"/>
    <property type="match status" value="1"/>
</dbReference>
<dbReference type="AlphaFoldDB" id="A0A344TKY4"/>
<name>A0A344TKY4_9BACT</name>
<reference evidence="12 13" key="1">
    <citation type="submission" date="2018-07" db="EMBL/GenBank/DDBJ databases">
        <title>Genome sequencing of Runella.</title>
        <authorList>
            <person name="Baek M.-G."/>
            <person name="Yi H."/>
        </authorList>
    </citation>
    <scope>NUCLEOTIDE SEQUENCE [LARGE SCALE GENOMIC DNA]</scope>
    <source>
        <strain evidence="12 13">HYN0085</strain>
    </source>
</reference>
<evidence type="ECO:0000256" key="4">
    <source>
        <dbReference type="ARBA" id="ARBA00022679"/>
    </source>
</evidence>
<evidence type="ECO:0000256" key="7">
    <source>
        <dbReference type="ARBA" id="ARBA00023004"/>
    </source>
</evidence>
<keyword evidence="7" id="KW-0408">Iron</keyword>
<dbReference type="Gene3D" id="1.10.260.50">
    <property type="match status" value="1"/>
</dbReference>
<dbReference type="Gene3D" id="3.90.1150.10">
    <property type="entry name" value="Aspartate Aminotransferase, domain 1"/>
    <property type="match status" value="1"/>
</dbReference>
<protein>
    <recommendedName>
        <fullName evidence="3">cysteine desulfurase</fullName>
        <ecNumber evidence="3">2.8.1.7</ecNumber>
    </recommendedName>
</protein>
<dbReference type="Pfam" id="PF00266">
    <property type="entry name" value="Aminotran_5"/>
    <property type="match status" value="1"/>
</dbReference>
<dbReference type="InterPro" id="IPR000192">
    <property type="entry name" value="Aminotrans_V_dom"/>
</dbReference>
<dbReference type="EMBL" id="CP030850">
    <property type="protein sequence ID" value="AXE19305.1"/>
    <property type="molecule type" value="Genomic_DNA"/>
</dbReference>
<evidence type="ECO:0000259" key="11">
    <source>
        <dbReference type="Pfam" id="PF00266"/>
    </source>
</evidence>
<dbReference type="Gene3D" id="3.40.640.10">
    <property type="entry name" value="Type I PLP-dependent aspartate aminotransferase-like (Major domain)"/>
    <property type="match status" value="1"/>
</dbReference>
<sequence length="386" mass="42159">MIRSVADRVYLDNAATTRISPEVIETMLPWMTEQYGNPSSIHGHGRVVKSAIEQARKTVAGLLNTSPAQIFFTSGGTEADNMAITCSIDNYGLTHAITSPLEHHAVLHTLEYLAKAGKIKLSLVNIDAKGHIDLNHLEELLQTNPRSLVSLMHGNNEIGNLLDLNVVGDLCAQYNAIFHSDTVQTVGHLRHDLKQLKTHFIVGAAHKFNGPKGVGFLYINADVKIHPYIHGGSQERNMRGGTENVYGIVGLGKALEIAYRDMDSHRAHIEHLKKRMIAGFREKIEDVRFNGDCENMERSNYTVLNVSLPPSDISDMLLFNLDIAKISASGGSACSSGSEVGSHVLGALGVAPDRGNVRFSFGKYNTEADIDYAVNTVAEMYKAVTV</sequence>
<evidence type="ECO:0000256" key="1">
    <source>
        <dbReference type="ARBA" id="ARBA00001933"/>
    </source>
</evidence>
<dbReference type="InterPro" id="IPR016454">
    <property type="entry name" value="Cysteine_dSase"/>
</dbReference>
<organism evidence="12 13">
    <name type="scientific">Runella rosea</name>
    <dbReference type="NCBI Taxonomy" id="2259595"/>
    <lineage>
        <taxon>Bacteria</taxon>
        <taxon>Pseudomonadati</taxon>
        <taxon>Bacteroidota</taxon>
        <taxon>Cytophagia</taxon>
        <taxon>Cytophagales</taxon>
        <taxon>Spirosomataceae</taxon>
        <taxon>Runella</taxon>
    </lineage>
</organism>
<accession>A0A344TKY4</accession>
<evidence type="ECO:0000256" key="10">
    <source>
        <dbReference type="RuleBase" id="RU004504"/>
    </source>
</evidence>
<evidence type="ECO:0000256" key="8">
    <source>
        <dbReference type="ARBA" id="ARBA00023014"/>
    </source>
</evidence>
<dbReference type="EC" id="2.8.1.7" evidence="3"/>
<comment type="cofactor">
    <cofactor evidence="1 10">
        <name>pyridoxal 5'-phosphate</name>
        <dbReference type="ChEBI" id="CHEBI:597326"/>
    </cofactor>
</comment>
<dbReference type="GO" id="GO:0031071">
    <property type="term" value="F:cysteine desulfurase activity"/>
    <property type="evidence" value="ECO:0007669"/>
    <property type="project" value="UniProtKB-EC"/>
</dbReference>
<keyword evidence="6" id="KW-0663">Pyridoxal phosphate</keyword>
<feature type="domain" description="Aminotransferase class V" evidence="11">
    <location>
        <begin position="9"/>
        <end position="372"/>
    </location>
</feature>
<evidence type="ECO:0000313" key="12">
    <source>
        <dbReference type="EMBL" id="AXE19305.1"/>
    </source>
</evidence>
<dbReference type="PIRSF" id="PIRSF005572">
    <property type="entry name" value="NifS"/>
    <property type="match status" value="1"/>
</dbReference>
<dbReference type="GO" id="GO:0051536">
    <property type="term" value="F:iron-sulfur cluster binding"/>
    <property type="evidence" value="ECO:0007669"/>
    <property type="project" value="UniProtKB-KW"/>
</dbReference>
<dbReference type="InterPro" id="IPR015421">
    <property type="entry name" value="PyrdxlP-dep_Trfase_major"/>
</dbReference>
<comment type="catalytic activity">
    <reaction evidence="9">
        <text>(sulfur carrier)-H + L-cysteine = (sulfur carrier)-SH + L-alanine</text>
        <dbReference type="Rhea" id="RHEA:43892"/>
        <dbReference type="Rhea" id="RHEA-COMP:14737"/>
        <dbReference type="Rhea" id="RHEA-COMP:14739"/>
        <dbReference type="ChEBI" id="CHEBI:29917"/>
        <dbReference type="ChEBI" id="CHEBI:35235"/>
        <dbReference type="ChEBI" id="CHEBI:57972"/>
        <dbReference type="ChEBI" id="CHEBI:64428"/>
        <dbReference type="EC" id="2.8.1.7"/>
    </reaction>
</comment>
<proteinExistence type="inferred from homology"/>
<dbReference type="OrthoDB" id="9804366at2"/>
<dbReference type="PANTHER" id="PTHR11601:SF34">
    <property type="entry name" value="CYSTEINE DESULFURASE"/>
    <property type="match status" value="1"/>
</dbReference>
<dbReference type="PROSITE" id="PS00595">
    <property type="entry name" value="AA_TRANSFER_CLASS_5"/>
    <property type="match status" value="1"/>
</dbReference>
<evidence type="ECO:0000313" key="13">
    <source>
        <dbReference type="Proteomes" id="UP000251993"/>
    </source>
</evidence>
<gene>
    <name evidence="12" type="ORF">DR864_16890</name>
</gene>
<dbReference type="RefSeq" id="WP_114068088.1">
    <property type="nucleotide sequence ID" value="NZ_CP030850.1"/>
</dbReference>
<dbReference type="KEGG" id="run:DR864_16890"/>
<keyword evidence="5" id="KW-0479">Metal-binding</keyword>
<evidence type="ECO:0000256" key="5">
    <source>
        <dbReference type="ARBA" id="ARBA00022723"/>
    </source>
</evidence>
<dbReference type="PANTHER" id="PTHR11601">
    <property type="entry name" value="CYSTEINE DESULFURYLASE FAMILY MEMBER"/>
    <property type="match status" value="1"/>
</dbReference>
<evidence type="ECO:0000256" key="6">
    <source>
        <dbReference type="ARBA" id="ARBA00022898"/>
    </source>
</evidence>
<dbReference type="InterPro" id="IPR015422">
    <property type="entry name" value="PyrdxlP-dep_Trfase_small"/>
</dbReference>
<comment type="similarity">
    <text evidence="2">Belongs to the class-V pyridoxal-phosphate-dependent aminotransferase family. NifS/IscS subfamily.</text>
</comment>
<evidence type="ECO:0000256" key="2">
    <source>
        <dbReference type="ARBA" id="ARBA00006490"/>
    </source>
</evidence>
<dbReference type="InterPro" id="IPR020578">
    <property type="entry name" value="Aminotrans_V_PyrdxlP_BS"/>
</dbReference>
<evidence type="ECO:0000256" key="3">
    <source>
        <dbReference type="ARBA" id="ARBA00012239"/>
    </source>
</evidence>
<evidence type="ECO:0000256" key="9">
    <source>
        <dbReference type="ARBA" id="ARBA00050776"/>
    </source>
</evidence>
<dbReference type="Proteomes" id="UP000251993">
    <property type="component" value="Chromosome"/>
</dbReference>